<evidence type="ECO:0000256" key="5">
    <source>
        <dbReference type="ARBA" id="ARBA00022692"/>
    </source>
</evidence>
<organism evidence="11 12">
    <name type="scientific">Pseudonocardia hispaniensis</name>
    <dbReference type="NCBI Taxonomy" id="904933"/>
    <lineage>
        <taxon>Bacteria</taxon>
        <taxon>Bacillati</taxon>
        <taxon>Actinomycetota</taxon>
        <taxon>Actinomycetes</taxon>
        <taxon>Pseudonocardiales</taxon>
        <taxon>Pseudonocardiaceae</taxon>
        <taxon>Pseudonocardia</taxon>
    </lineage>
</organism>
<keyword evidence="9" id="KW-0472">Membrane</keyword>
<comment type="caution">
    <text evidence="11">The sequence shown here is derived from an EMBL/GenBank/DDBJ whole genome shotgun (WGS) entry which is preliminary data.</text>
</comment>
<keyword evidence="12" id="KW-1185">Reference proteome</keyword>
<accession>A0ABW1J098</accession>
<evidence type="ECO:0000256" key="3">
    <source>
        <dbReference type="ARBA" id="ARBA00022448"/>
    </source>
</evidence>
<keyword evidence="7" id="KW-1133">Transmembrane helix</keyword>
<evidence type="ECO:0000313" key="12">
    <source>
        <dbReference type="Proteomes" id="UP001596302"/>
    </source>
</evidence>
<keyword evidence="8" id="KW-0811">Translocation</keyword>
<dbReference type="RefSeq" id="WP_379584204.1">
    <property type="nucleotide sequence ID" value="NZ_JBHSQW010000016.1"/>
</dbReference>
<evidence type="ECO:0000256" key="6">
    <source>
        <dbReference type="ARBA" id="ARBA00022927"/>
    </source>
</evidence>
<keyword evidence="6" id="KW-0653">Protein transport</keyword>
<keyword evidence="3" id="KW-0813">Transport</keyword>
<feature type="compositionally biased region" description="Low complexity" evidence="10">
    <location>
        <begin position="97"/>
        <end position="109"/>
    </location>
</feature>
<evidence type="ECO:0000256" key="4">
    <source>
        <dbReference type="ARBA" id="ARBA00022475"/>
    </source>
</evidence>
<reference evidence="12" key="1">
    <citation type="journal article" date="2019" name="Int. J. Syst. Evol. Microbiol.">
        <title>The Global Catalogue of Microorganisms (GCM) 10K type strain sequencing project: providing services to taxonomists for standard genome sequencing and annotation.</title>
        <authorList>
            <consortium name="The Broad Institute Genomics Platform"/>
            <consortium name="The Broad Institute Genome Sequencing Center for Infectious Disease"/>
            <person name="Wu L."/>
            <person name="Ma J."/>
        </authorList>
    </citation>
    <scope>NUCLEOTIDE SEQUENCE [LARGE SCALE GENOMIC DNA]</scope>
    <source>
        <strain evidence="12">CCM 8391</strain>
    </source>
</reference>
<evidence type="ECO:0000256" key="1">
    <source>
        <dbReference type="ARBA" id="ARBA00004162"/>
    </source>
</evidence>
<dbReference type="InterPro" id="IPR003849">
    <property type="entry name" value="Preprotein_translocase_YajC"/>
</dbReference>
<dbReference type="Proteomes" id="UP001596302">
    <property type="component" value="Unassembled WGS sequence"/>
</dbReference>
<keyword evidence="5" id="KW-0812">Transmembrane</keyword>
<evidence type="ECO:0000256" key="7">
    <source>
        <dbReference type="ARBA" id="ARBA00022989"/>
    </source>
</evidence>
<dbReference type="PANTHER" id="PTHR33909:SF1">
    <property type="entry name" value="SEC TRANSLOCON ACCESSORY COMPLEX SUBUNIT YAJC"/>
    <property type="match status" value="1"/>
</dbReference>
<name>A0ABW1J098_9PSEU</name>
<dbReference type="EMBL" id="JBHSQW010000016">
    <property type="protein sequence ID" value="MFC5994163.1"/>
    <property type="molecule type" value="Genomic_DNA"/>
</dbReference>
<comment type="similarity">
    <text evidence="2">Belongs to the YajC family.</text>
</comment>
<proteinExistence type="inferred from homology"/>
<comment type="subcellular location">
    <subcellularLocation>
        <location evidence="1">Cell membrane</location>
        <topology evidence="1">Single-pass membrane protein</topology>
    </subcellularLocation>
</comment>
<protein>
    <submittedName>
        <fullName evidence="11">Preprotein translocase subunit YajC</fullName>
    </submittedName>
</protein>
<gene>
    <name evidence="11" type="primary">yajC</name>
    <name evidence="11" type="ORF">ACFQE5_08060</name>
</gene>
<sequence>METLLFPLLILLLFIPIFLSGRKQRRQMQEMQRLQAALEPGDVVMTTSGLRATVVDASYEETVDLEIADGIVTTWVRAAVREKVNPAPEETIDPAGSTVEETSTASTTALGDDDSRTNGAPGSRS</sequence>
<evidence type="ECO:0000256" key="10">
    <source>
        <dbReference type="SAM" id="MobiDB-lite"/>
    </source>
</evidence>
<evidence type="ECO:0000256" key="8">
    <source>
        <dbReference type="ARBA" id="ARBA00023010"/>
    </source>
</evidence>
<dbReference type="Pfam" id="PF02699">
    <property type="entry name" value="YajC"/>
    <property type="match status" value="1"/>
</dbReference>
<keyword evidence="4" id="KW-1003">Cell membrane</keyword>
<dbReference type="PANTHER" id="PTHR33909">
    <property type="entry name" value="SEC TRANSLOCON ACCESSORY COMPLEX SUBUNIT YAJC"/>
    <property type="match status" value="1"/>
</dbReference>
<dbReference type="NCBIfam" id="TIGR00739">
    <property type="entry name" value="yajC"/>
    <property type="match status" value="1"/>
</dbReference>
<dbReference type="SMART" id="SM01323">
    <property type="entry name" value="YajC"/>
    <property type="match status" value="1"/>
</dbReference>
<evidence type="ECO:0000256" key="9">
    <source>
        <dbReference type="ARBA" id="ARBA00023136"/>
    </source>
</evidence>
<evidence type="ECO:0000256" key="2">
    <source>
        <dbReference type="ARBA" id="ARBA00006742"/>
    </source>
</evidence>
<feature type="region of interest" description="Disordered" evidence="10">
    <location>
        <begin position="83"/>
        <end position="125"/>
    </location>
</feature>
<evidence type="ECO:0000313" key="11">
    <source>
        <dbReference type="EMBL" id="MFC5994163.1"/>
    </source>
</evidence>